<dbReference type="OrthoDB" id="9795133at2"/>
<sequence>MRRLLGYRFGSLTYRIMFLVCFSVVASTATLGLLVYSEIRQITRDQAVDSIASETRLMTQRFELIYSAMARNLRTLAGVPAVDGIIRSLQSAGPDPSDGSTTNRLRARLESTFRAVLQSNPEYFKIRFVGYPDQGQELVRVERIGRGTIVRPNTALTQVAAEPYFKFGIAQPSNQVSFSDVSYEYEDNDSRLRKRLVVRGMIPVDDAGGRRFGLIVITADYEAMLRWAMGGTVDHSFMIAVNGGEEDYIQRAPGEPAGHVTLQLRSDPSHRPTPLISAVLSSQEREGLIQFGDMIAYFVRDSGKYSQYSAQIGFATQMPAEALLGYANVVRDRMITICVIAAFLFGVIAVLVTRRLINPLGSLTRMILESSDEELIAELPTARYDEIGDLARSFQQRTQALIDSEARAKVIVNNAPDGLILINEDGIIEGFNPSCERLFGYEAQDVIGQHVEILLPEHMSQYTQIFGDISEILRDPAHPGTMRELEVKTSRGGRVPVEISVSALTLEGKPKLSGAIRDISERREIERVRTEFVATVSHELRTPLTSIRGALVLMDQIMAKPRPEKIERMLSMAQKNTSRLILLVNDILDFEKLQAEKVNFQLSRCDLNDEIGKSVDMNMTFAQERKVTLKAVMASEPLVCPVDQDRLQQVLANLISNAAKFSRENGRVEVGVERVGMDARLFVTDHGAGIPRDFHDKIFTPFSQANTGSSAKRAGTGLGLIITKRLVEGMGGTIGFHSTMGEGTTFWVTFPLIEWRERNTRGAPPRHIGLHLEDDADFAEVLRTAVEDDIELVNVATLEEARRQLRERSFDLVIIDIALHKGDGLALIKSIPAPDRTAIVVLTALDETVDNPEVDLTMVKSKHQIGDVTARIMRLLEKKAALKEATS</sequence>
<feature type="domain" description="PAS" evidence="19">
    <location>
        <begin position="404"/>
        <end position="476"/>
    </location>
</feature>
<evidence type="ECO:0000259" key="18">
    <source>
        <dbReference type="PROSITE" id="PS50110"/>
    </source>
</evidence>
<organism evidence="21 22">
    <name type="scientific">Breoghania corrubedonensis</name>
    <dbReference type="NCBI Taxonomy" id="665038"/>
    <lineage>
        <taxon>Bacteria</taxon>
        <taxon>Pseudomonadati</taxon>
        <taxon>Pseudomonadota</taxon>
        <taxon>Alphaproteobacteria</taxon>
        <taxon>Hyphomicrobiales</taxon>
        <taxon>Stappiaceae</taxon>
        <taxon>Breoghania</taxon>
    </lineage>
</organism>
<evidence type="ECO:0000256" key="7">
    <source>
        <dbReference type="ARBA" id="ARBA00022679"/>
    </source>
</evidence>
<dbReference type="SUPFAM" id="SSF52172">
    <property type="entry name" value="CheY-like"/>
    <property type="match status" value="1"/>
</dbReference>
<evidence type="ECO:0000256" key="9">
    <source>
        <dbReference type="ARBA" id="ARBA00022741"/>
    </source>
</evidence>
<dbReference type="Pfam" id="PF21623">
    <property type="entry name" value="HK_sensor_dom_bact"/>
    <property type="match status" value="1"/>
</dbReference>
<evidence type="ECO:0000256" key="12">
    <source>
        <dbReference type="ARBA" id="ARBA00022989"/>
    </source>
</evidence>
<dbReference type="InterPro" id="IPR005467">
    <property type="entry name" value="His_kinase_dom"/>
</dbReference>
<keyword evidence="5" id="KW-1003">Cell membrane</keyword>
<evidence type="ECO:0000256" key="13">
    <source>
        <dbReference type="ARBA" id="ARBA00023012"/>
    </source>
</evidence>
<dbReference type="GO" id="GO:0030295">
    <property type="term" value="F:protein kinase activator activity"/>
    <property type="evidence" value="ECO:0007669"/>
    <property type="project" value="TreeGrafter"/>
</dbReference>
<evidence type="ECO:0000259" key="17">
    <source>
        <dbReference type="PROSITE" id="PS50109"/>
    </source>
</evidence>
<dbReference type="Pfam" id="PF13426">
    <property type="entry name" value="PAS_9"/>
    <property type="match status" value="1"/>
</dbReference>
<keyword evidence="9" id="KW-0547">Nucleotide-binding</keyword>
<gene>
    <name evidence="21" type="ORF">C8N35_105104</name>
</gene>
<dbReference type="InterPro" id="IPR036097">
    <property type="entry name" value="HisK_dim/P_sf"/>
</dbReference>
<evidence type="ECO:0000256" key="2">
    <source>
        <dbReference type="ARBA" id="ARBA00004314"/>
    </source>
</evidence>
<dbReference type="InterPro" id="IPR011006">
    <property type="entry name" value="CheY-like_superfamily"/>
</dbReference>
<dbReference type="GO" id="GO:0045121">
    <property type="term" value="C:membrane raft"/>
    <property type="evidence" value="ECO:0007669"/>
    <property type="project" value="UniProtKB-SubCell"/>
</dbReference>
<dbReference type="GO" id="GO:0000155">
    <property type="term" value="F:phosphorelay sensor kinase activity"/>
    <property type="evidence" value="ECO:0007669"/>
    <property type="project" value="InterPro"/>
</dbReference>
<keyword evidence="6 15" id="KW-0597">Phosphoprotein</keyword>
<keyword evidence="10" id="KW-0418">Kinase</keyword>
<dbReference type="Gene3D" id="6.10.340.10">
    <property type="match status" value="1"/>
</dbReference>
<dbReference type="InterPro" id="IPR003660">
    <property type="entry name" value="HAMP_dom"/>
</dbReference>
<keyword evidence="11" id="KW-0067">ATP-binding</keyword>
<comment type="subcellular location">
    <subcellularLocation>
        <location evidence="3">Cell membrane</location>
        <topology evidence="3">Multi-pass membrane protein</topology>
    </subcellularLocation>
    <subcellularLocation>
        <location evidence="2">Membrane raft</location>
        <topology evidence="2">Multi-pass membrane protein</topology>
    </subcellularLocation>
</comment>
<dbReference type="SMART" id="SM00304">
    <property type="entry name" value="HAMP"/>
    <property type="match status" value="1"/>
</dbReference>
<feature type="transmembrane region" description="Helical" evidence="16">
    <location>
        <begin position="334"/>
        <end position="357"/>
    </location>
</feature>
<keyword evidence="12 16" id="KW-1133">Transmembrane helix</keyword>
<evidence type="ECO:0000313" key="22">
    <source>
        <dbReference type="Proteomes" id="UP000244081"/>
    </source>
</evidence>
<dbReference type="PROSITE" id="PS50112">
    <property type="entry name" value="PAS"/>
    <property type="match status" value="1"/>
</dbReference>
<accession>A0A2T5V8P3</accession>
<evidence type="ECO:0000256" key="11">
    <source>
        <dbReference type="ARBA" id="ARBA00022840"/>
    </source>
</evidence>
<dbReference type="PROSITE" id="PS50110">
    <property type="entry name" value="RESPONSE_REGULATORY"/>
    <property type="match status" value="1"/>
</dbReference>
<dbReference type="PANTHER" id="PTHR42878">
    <property type="entry name" value="TWO-COMPONENT HISTIDINE KINASE"/>
    <property type="match status" value="1"/>
</dbReference>
<dbReference type="CDD" id="cd00130">
    <property type="entry name" value="PAS"/>
    <property type="match status" value="1"/>
</dbReference>
<evidence type="ECO:0000259" key="19">
    <source>
        <dbReference type="PROSITE" id="PS50112"/>
    </source>
</evidence>
<dbReference type="FunFam" id="3.30.565.10:FF:000023">
    <property type="entry name" value="PAS domain-containing sensor histidine kinase"/>
    <property type="match status" value="1"/>
</dbReference>
<dbReference type="InterPro" id="IPR048760">
    <property type="entry name" value="VP0354-like_sensor_dom"/>
</dbReference>
<dbReference type="Proteomes" id="UP000244081">
    <property type="component" value="Unassembled WGS sequence"/>
</dbReference>
<evidence type="ECO:0000256" key="6">
    <source>
        <dbReference type="ARBA" id="ARBA00022553"/>
    </source>
</evidence>
<dbReference type="Pfam" id="PF00512">
    <property type="entry name" value="HisKA"/>
    <property type="match status" value="1"/>
</dbReference>
<evidence type="ECO:0000256" key="8">
    <source>
        <dbReference type="ARBA" id="ARBA00022692"/>
    </source>
</evidence>
<dbReference type="AlphaFoldDB" id="A0A2T5V8P3"/>
<dbReference type="InterPro" id="IPR001789">
    <property type="entry name" value="Sig_transdc_resp-reg_receiver"/>
</dbReference>
<dbReference type="Gene3D" id="1.10.287.130">
    <property type="match status" value="1"/>
</dbReference>
<dbReference type="SMART" id="SM00387">
    <property type="entry name" value="HATPase_c"/>
    <property type="match status" value="1"/>
</dbReference>
<keyword evidence="8 16" id="KW-0812">Transmembrane</keyword>
<dbReference type="InterPro" id="IPR003661">
    <property type="entry name" value="HisK_dim/P_dom"/>
</dbReference>
<comment type="catalytic activity">
    <reaction evidence="1">
        <text>ATP + protein L-histidine = ADP + protein N-phospho-L-histidine.</text>
        <dbReference type="EC" id="2.7.13.3"/>
    </reaction>
</comment>
<dbReference type="GO" id="GO:0005886">
    <property type="term" value="C:plasma membrane"/>
    <property type="evidence" value="ECO:0007669"/>
    <property type="project" value="UniProtKB-SubCell"/>
</dbReference>
<proteinExistence type="predicted"/>
<evidence type="ECO:0000256" key="3">
    <source>
        <dbReference type="ARBA" id="ARBA00004651"/>
    </source>
</evidence>
<evidence type="ECO:0000256" key="16">
    <source>
        <dbReference type="SAM" id="Phobius"/>
    </source>
</evidence>
<evidence type="ECO:0000256" key="4">
    <source>
        <dbReference type="ARBA" id="ARBA00012438"/>
    </source>
</evidence>
<dbReference type="InterPro" id="IPR050351">
    <property type="entry name" value="BphY/WalK/GraS-like"/>
</dbReference>
<protein>
    <recommendedName>
        <fullName evidence="4">histidine kinase</fullName>
        <ecNumber evidence="4">2.7.13.3</ecNumber>
    </recommendedName>
</protein>
<dbReference type="CDD" id="cd06225">
    <property type="entry name" value="HAMP"/>
    <property type="match status" value="1"/>
</dbReference>
<dbReference type="CDD" id="cd00082">
    <property type="entry name" value="HisKA"/>
    <property type="match status" value="1"/>
</dbReference>
<keyword evidence="7" id="KW-0808">Transferase</keyword>
<comment type="caution">
    <text evidence="21">The sequence shown here is derived from an EMBL/GenBank/DDBJ whole genome shotgun (WGS) entry which is preliminary data.</text>
</comment>
<evidence type="ECO:0000256" key="5">
    <source>
        <dbReference type="ARBA" id="ARBA00022475"/>
    </source>
</evidence>
<dbReference type="SUPFAM" id="SSF47384">
    <property type="entry name" value="Homodimeric domain of signal transducing histidine kinase"/>
    <property type="match status" value="1"/>
</dbReference>
<feature type="domain" description="HAMP" evidence="20">
    <location>
        <begin position="354"/>
        <end position="406"/>
    </location>
</feature>
<dbReference type="GO" id="GO:0005524">
    <property type="term" value="F:ATP binding"/>
    <property type="evidence" value="ECO:0007669"/>
    <property type="project" value="UniProtKB-KW"/>
</dbReference>
<evidence type="ECO:0000256" key="15">
    <source>
        <dbReference type="PROSITE-ProRule" id="PRU00169"/>
    </source>
</evidence>
<dbReference type="Gene3D" id="3.40.50.2300">
    <property type="match status" value="1"/>
</dbReference>
<dbReference type="InterPro" id="IPR003594">
    <property type="entry name" value="HATPase_dom"/>
</dbReference>
<evidence type="ECO:0000313" key="21">
    <source>
        <dbReference type="EMBL" id="PTW60104.1"/>
    </source>
</evidence>
<keyword evidence="14 16" id="KW-0472">Membrane</keyword>
<keyword evidence="22" id="KW-1185">Reference proteome</keyword>
<dbReference type="InterPro" id="IPR035965">
    <property type="entry name" value="PAS-like_dom_sf"/>
</dbReference>
<dbReference type="InterPro" id="IPR000014">
    <property type="entry name" value="PAS"/>
</dbReference>
<dbReference type="SUPFAM" id="SSF103190">
    <property type="entry name" value="Sensory domain-like"/>
    <property type="match status" value="1"/>
</dbReference>
<dbReference type="NCBIfam" id="TIGR00229">
    <property type="entry name" value="sensory_box"/>
    <property type="match status" value="1"/>
</dbReference>
<dbReference type="GO" id="GO:0007234">
    <property type="term" value="P:osmosensory signaling via phosphorelay pathway"/>
    <property type="evidence" value="ECO:0007669"/>
    <property type="project" value="TreeGrafter"/>
</dbReference>
<keyword evidence="13" id="KW-0902">Two-component regulatory system</keyword>
<name>A0A2T5V8P3_9HYPH</name>
<evidence type="ECO:0000256" key="1">
    <source>
        <dbReference type="ARBA" id="ARBA00000085"/>
    </source>
</evidence>
<dbReference type="GO" id="GO:0000156">
    <property type="term" value="F:phosphorelay response regulator activity"/>
    <property type="evidence" value="ECO:0007669"/>
    <property type="project" value="TreeGrafter"/>
</dbReference>
<dbReference type="InterPro" id="IPR036890">
    <property type="entry name" value="HATPase_C_sf"/>
</dbReference>
<dbReference type="EC" id="2.7.13.3" evidence="4"/>
<dbReference type="SMART" id="SM00091">
    <property type="entry name" value="PAS"/>
    <property type="match status" value="1"/>
</dbReference>
<dbReference type="SUPFAM" id="SSF55874">
    <property type="entry name" value="ATPase domain of HSP90 chaperone/DNA topoisomerase II/histidine kinase"/>
    <property type="match status" value="1"/>
</dbReference>
<evidence type="ECO:0000256" key="14">
    <source>
        <dbReference type="ARBA" id="ARBA00023136"/>
    </source>
</evidence>
<dbReference type="Pfam" id="PF02518">
    <property type="entry name" value="HATPase_c"/>
    <property type="match status" value="1"/>
</dbReference>
<dbReference type="CDD" id="cd00156">
    <property type="entry name" value="REC"/>
    <property type="match status" value="1"/>
</dbReference>
<feature type="transmembrane region" description="Helical" evidence="16">
    <location>
        <begin position="12"/>
        <end position="36"/>
    </location>
</feature>
<dbReference type="Pfam" id="PF00072">
    <property type="entry name" value="Response_reg"/>
    <property type="match status" value="1"/>
</dbReference>
<evidence type="ECO:0000259" key="20">
    <source>
        <dbReference type="PROSITE" id="PS50885"/>
    </source>
</evidence>
<reference evidence="21 22" key="1">
    <citation type="submission" date="2018-04" db="EMBL/GenBank/DDBJ databases">
        <title>Genomic Encyclopedia of Archaeal and Bacterial Type Strains, Phase II (KMG-II): from individual species to whole genera.</title>
        <authorList>
            <person name="Goeker M."/>
        </authorList>
    </citation>
    <scope>NUCLEOTIDE SEQUENCE [LARGE SCALE GENOMIC DNA]</scope>
    <source>
        <strain evidence="21 22">DSM 23382</strain>
    </source>
</reference>
<dbReference type="PRINTS" id="PR00344">
    <property type="entry name" value="BCTRLSENSOR"/>
</dbReference>
<dbReference type="SUPFAM" id="SSF55785">
    <property type="entry name" value="PYP-like sensor domain (PAS domain)"/>
    <property type="match status" value="1"/>
</dbReference>
<feature type="domain" description="Response regulatory" evidence="18">
    <location>
        <begin position="768"/>
        <end position="875"/>
    </location>
</feature>
<dbReference type="InterPro" id="IPR004358">
    <property type="entry name" value="Sig_transdc_His_kin-like_C"/>
</dbReference>
<feature type="modified residue" description="4-aspartylphosphate" evidence="15">
    <location>
        <position position="816"/>
    </location>
</feature>
<dbReference type="InterPro" id="IPR029151">
    <property type="entry name" value="Sensor-like_sf"/>
</dbReference>
<feature type="domain" description="Histidine kinase" evidence="17">
    <location>
        <begin position="535"/>
        <end position="754"/>
    </location>
</feature>
<dbReference type="Gene3D" id="3.30.565.10">
    <property type="entry name" value="Histidine kinase-like ATPase, C-terminal domain"/>
    <property type="match status" value="1"/>
</dbReference>
<dbReference type="PROSITE" id="PS50885">
    <property type="entry name" value="HAMP"/>
    <property type="match status" value="1"/>
</dbReference>
<dbReference type="EMBL" id="QAYG01000005">
    <property type="protein sequence ID" value="PTW60104.1"/>
    <property type="molecule type" value="Genomic_DNA"/>
</dbReference>
<dbReference type="SMART" id="SM00388">
    <property type="entry name" value="HisKA"/>
    <property type="match status" value="1"/>
</dbReference>
<dbReference type="FunFam" id="1.10.287.130:FF:000001">
    <property type="entry name" value="Two-component sensor histidine kinase"/>
    <property type="match status" value="1"/>
</dbReference>
<evidence type="ECO:0000256" key="10">
    <source>
        <dbReference type="ARBA" id="ARBA00022777"/>
    </source>
</evidence>
<dbReference type="RefSeq" id="WP_107990398.1">
    <property type="nucleotide sequence ID" value="NZ_QAYG01000005.1"/>
</dbReference>
<dbReference type="PANTHER" id="PTHR42878:SF7">
    <property type="entry name" value="SENSOR HISTIDINE KINASE GLRK"/>
    <property type="match status" value="1"/>
</dbReference>
<dbReference type="PROSITE" id="PS50109">
    <property type="entry name" value="HIS_KIN"/>
    <property type="match status" value="1"/>
</dbReference>
<dbReference type="Gene3D" id="3.30.450.20">
    <property type="entry name" value="PAS domain"/>
    <property type="match status" value="2"/>
</dbReference>